<proteinExistence type="predicted"/>
<sequence>MGSMIIDKYMEHRKLAKLTSKINYYKKIELYLEEILSSMQLGEDYTEYMLSKLRALSFVDLELGPRATKAFRSGNFSRGFLMVENVQNAINIDEHVFYSLTTSMVDDVFYVLQSGCRRSISTSNINSVIVILSNAMSLLGDEYNEALQQKMREATVGTKLFLDGSAVQKTGTEIATALNNICVSSEYPIKLRHELEEQCAEVFPTPADRVRIKSCFFEMNEMSYTFKRALNVGMEQLIVLQLSTMSYQRPNMLTTRSTIHGCKDSFILLKPMWHGFNI</sequence>
<protein>
    <submittedName>
        <fullName evidence="1">Uncharacterized protein</fullName>
    </submittedName>
</protein>
<dbReference type="EMBL" id="CM044706">
    <property type="protein sequence ID" value="KAI5656580.1"/>
    <property type="molecule type" value="Genomic_DNA"/>
</dbReference>
<reference evidence="2" key="1">
    <citation type="journal article" date="2023" name="Nat. Plants">
        <title>Single-cell RNA sequencing provides a high-resolution roadmap for understanding the multicellular compartmentation of specialized metabolism.</title>
        <authorList>
            <person name="Sun S."/>
            <person name="Shen X."/>
            <person name="Li Y."/>
            <person name="Li Y."/>
            <person name="Wang S."/>
            <person name="Li R."/>
            <person name="Zhang H."/>
            <person name="Shen G."/>
            <person name="Guo B."/>
            <person name="Wei J."/>
            <person name="Xu J."/>
            <person name="St-Pierre B."/>
            <person name="Chen S."/>
            <person name="Sun C."/>
        </authorList>
    </citation>
    <scope>NUCLEOTIDE SEQUENCE [LARGE SCALE GENOMIC DNA]</scope>
</reference>
<keyword evidence="2" id="KW-1185">Reference proteome</keyword>
<name>A0ACC0A854_CATRO</name>
<evidence type="ECO:0000313" key="2">
    <source>
        <dbReference type="Proteomes" id="UP001060085"/>
    </source>
</evidence>
<gene>
    <name evidence="1" type="ORF">M9H77_25373</name>
</gene>
<dbReference type="Proteomes" id="UP001060085">
    <property type="component" value="Linkage Group LG06"/>
</dbReference>
<comment type="caution">
    <text evidence="1">The sequence shown here is derived from an EMBL/GenBank/DDBJ whole genome shotgun (WGS) entry which is preliminary data.</text>
</comment>
<organism evidence="1 2">
    <name type="scientific">Catharanthus roseus</name>
    <name type="common">Madagascar periwinkle</name>
    <name type="synonym">Vinca rosea</name>
    <dbReference type="NCBI Taxonomy" id="4058"/>
    <lineage>
        <taxon>Eukaryota</taxon>
        <taxon>Viridiplantae</taxon>
        <taxon>Streptophyta</taxon>
        <taxon>Embryophyta</taxon>
        <taxon>Tracheophyta</taxon>
        <taxon>Spermatophyta</taxon>
        <taxon>Magnoliopsida</taxon>
        <taxon>eudicotyledons</taxon>
        <taxon>Gunneridae</taxon>
        <taxon>Pentapetalae</taxon>
        <taxon>asterids</taxon>
        <taxon>lamiids</taxon>
        <taxon>Gentianales</taxon>
        <taxon>Apocynaceae</taxon>
        <taxon>Rauvolfioideae</taxon>
        <taxon>Vinceae</taxon>
        <taxon>Catharanthinae</taxon>
        <taxon>Catharanthus</taxon>
    </lineage>
</organism>
<accession>A0ACC0A854</accession>
<evidence type="ECO:0000313" key="1">
    <source>
        <dbReference type="EMBL" id="KAI5656580.1"/>
    </source>
</evidence>